<organism evidence="1 2">
    <name type="scientific">Pelomonas candidula</name>
    <dbReference type="NCBI Taxonomy" id="3299025"/>
    <lineage>
        <taxon>Bacteria</taxon>
        <taxon>Pseudomonadati</taxon>
        <taxon>Pseudomonadota</taxon>
        <taxon>Betaproteobacteria</taxon>
        <taxon>Burkholderiales</taxon>
        <taxon>Sphaerotilaceae</taxon>
        <taxon>Roseateles</taxon>
    </lineage>
</organism>
<evidence type="ECO:0000313" key="2">
    <source>
        <dbReference type="Proteomes" id="UP001606134"/>
    </source>
</evidence>
<reference evidence="1 2" key="1">
    <citation type="submission" date="2024-08" db="EMBL/GenBank/DDBJ databases">
        <authorList>
            <person name="Lu H."/>
        </authorList>
    </citation>
    <scope>NUCLEOTIDE SEQUENCE [LARGE SCALE GENOMIC DNA]</scope>
    <source>
        <strain evidence="1 2">BYS78W</strain>
    </source>
</reference>
<dbReference type="InterPro" id="IPR037219">
    <property type="entry name" value="Peptidase_M41-like"/>
</dbReference>
<sequence length="176" mass="19544">MSTNAKIDHKSRRYRAYHEAGHCMTAYAVGARIDFMEVFSEAGGVCRVVRQADPNIGMLIATGGFAIEYLLWSASRTVGPDGVALTEKQFIDVTMNNASDDKQNYFSGNHADADGVWPKEMDEEFIRRGKNVVANQLRQYMDVIETLALRLDQANKLSGTEVEQILADHGITLNAQ</sequence>
<gene>
    <name evidence="1" type="ORF">ACG04R_16410</name>
</gene>
<proteinExistence type="predicted"/>
<name>A0ABW7HEC1_9BURK</name>
<evidence type="ECO:0000313" key="1">
    <source>
        <dbReference type="EMBL" id="MFG6488271.1"/>
    </source>
</evidence>
<dbReference type="EMBL" id="JBIGIC010000008">
    <property type="protein sequence ID" value="MFG6488271.1"/>
    <property type="molecule type" value="Genomic_DNA"/>
</dbReference>
<dbReference type="SUPFAM" id="SSF140990">
    <property type="entry name" value="FtsH protease domain-like"/>
    <property type="match status" value="1"/>
</dbReference>
<dbReference type="RefSeq" id="WP_394412834.1">
    <property type="nucleotide sequence ID" value="NZ_JBIGIC010000008.1"/>
</dbReference>
<comment type="caution">
    <text evidence="1">The sequence shown here is derived from an EMBL/GenBank/DDBJ whole genome shotgun (WGS) entry which is preliminary data.</text>
</comment>
<keyword evidence="2" id="KW-1185">Reference proteome</keyword>
<protein>
    <recommendedName>
        <fullName evidence="3">Peptidase M41 domain-containing protein</fullName>
    </recommendedName>
</protein>
<dbReference type="Gene3D" id="1.20.58.760">
    <property type="entry name" value="Peptidase M41"/>
    <property type="match status" value="1"/>
</dbReference>
<evidence type="ECO:0008006" key="3">
    <source>
        <dbReference type="Google" id="ProtNLM"/>
    </source>
</evidence>
<accession>A0ABW7HEC1</accession>
<dbReference type="Proteomes" id="UP001606134">
    <property type="component" value="Unassembled WGS sequence"/>
</dbReference>